<dbReference type="GeneID" id="90986532"/>
<reference evidence="2 3" key="1">
    <citation type="submission" date="2009-12" db="EMBL/GenBank/DDBJ databases">
        <authorList>
            <person name="Shrivastava S."/>
            <person name="Madupu R."/>
            <person name="Durkin A.S."/>
            <person name="Torralba M."/>
            <person name="Methe B."/>
            <person name="Sutton G.G."/>
            <person name="Strausberg R.L."/>
            <person name="Nelson K.E."/>
        </authorList>
    </citation>
    <scope>NUCLEOTIDE SEQUENCE [LARGE SCALE GENOMIC DNA]</scope>
    <source>
        <strain evidence="2 3">W5455</strain>
    </source>
</reference>
<gene>
    <name evidence="2" type="ORF">HMPREF7215_0436</name>
</gene>
<dbReference type="Gene3D" id="1.10.10.580">
    <property type="entry name" value="Structural maintenance of chromosome 1. Chain E"/>
    <property type="match status" value="1"/>
</dbReference>
<dbReference type="RefSeq" id="WP_009163583.1">
    <property type="nucleotide sequence ID" value="NZ_ADFP01000009.1"/>
</dbReference>
<dbReference type="InterPro" id="IPR003768">
    <property type="entry name" value="ScpA"/>
</dbReference>
<protein>
    <recommendedName>
        <fullName evidence="1">Segregation and condensation protein A</fullName>
    </recommendedName>
</protein>
<keyword evidence="3" id="KW-1185">Reference proteome</keyword>
<comment type="caution">
    <text evidence="2">The sequence shown here is derived from an EMBL/GenBank/DDBJ whole genome shotgun (WGS) entry which is preliminary data.</text>
</comment>
<dbReference type="InterPro" id="IPR023093">
    <property type="entry name" value="ScpA-like_C"/>
</dbReference>
<dbReference type="Pfam" id="PF02616">
    <property type="entry name" value="SMC_ScpA"/>
    <property type="match status" value="1"/>
</dbReference>
<organism evidence="2 3">
    <name type="scientific">Pyramidobacter piscolens W5455</name>
    <dbReference type="NCBI Taxonomy" id="352165"/>
    <lineage>
        <taxon>Bacteria</taxon>
        <taxon>Thermotogati</taxon>
        <taxon>Synergistota</taxon>
        <taxon>Synergistia</taxon>
        <taxon>Synergistales</taxon>
        <taxon>Dethiosulfovibrionaceae</taxon>
        <taxon>Pyramidobacter</taxon>
    </lineage>
</organism>
<evidence type="ECO:0000256" key="1">
    <source>
        <dbReference type="ARBA" id="ARBA00044777"/>
    </source>
</evidence>
<evidence type="ECO:0000313" key="2">
    <source>
        <dbReference type="EMBL" id="EFB91979.1"/>
    </source>
</evidence>
<name>A0ABP2HXI0_9BACT</name>
<proteinExistence type="predicted"/>
<sequence>MFQIEIEGFSGPLDLLCHMIDQGRIEAAQISVAEVISIYGAYLAQTGGLPIASVAEFIAQAARLVRQKASSLLPRYEIHKDDGEIAVLDDTENVESLLERYRPYREAVSRLIGLKEKADRRRFRKGEALDPFFDLGDLYSLSLQWLELLDRRRSARLELLDEDDWDDGGVPAQIPDEVQVENRMERVLERLTAFSEGLSLRSLLKEEPGRGALVVTLLALLELSRRNFVTLVQKELFGDVFITARRA</sequence>
<accession>A0ABP2HXI0</accession>
<dbReference type="Gene3D" id="6.10.250.2410">
    <property type="match status" value="1"/>
</dbReference>
<dbReference type="PANTHER" id="PTHR33969">
    <property type="entry name" value="SEGREGATION AND CONDENSATION PROTEIN A"/>
    <property type="match status" value="1"/>
</dbReference>
<dbReference type="Proteomes" id="UP000006462">
    <property type="component" value="Unassembled WGS sequence"/>
</dbReference>
<dbReference type="PANTHER" id="PTHR33969:SF2">
    <property type="entry name" value="SEGREGATION AND CONDENSATION PROTEIN A"/>
    <property type="match status" value="1"/>
</dbReference>
<evidence type="ECO:0000313" key="3">
    <source>
        <dbReference type="Proteomes" id="UP000006462"/>
    </source>
</evidence>
<dbReference type="EMBL" id="ADFP01000009">
    <property type="protein sequence ID" value="EFB91979.1"/>
    <property type="molecule type" value="Genomic_DNA"/>
</dbReference>